<keyword evidence="3 9" id="KW-0812">Transmembrane</keyword>
<evidence type="ECO:0000256" key="9">
    <source>
        <dbReference type="SAM" id="Phobius"/>
    </source>
</evidence>
<reference evidence="11" key="1">
    <citation type="submission" date="2020-05" db="UniProtKB">
        <authorList>
            <consortium name="EnsemblMetazoa"/>
        </authorList>
    </citation>
    <scope>IDENTIFICATION</scope>
    <source>
        <strain evidence="11">USDA</strain>
    </source>
</reference>
<dbReference type="AlphaFoldDB" id="A0A1I8Q2C7"/>
<accession>A0A1I8Q2C7</accession>
<evidence type="ECO:0000256" key="5">
    <source>
        <dbReference type="ARBA" id="ARBA00022989"/>
    </source>
</evidence>
<dbReference type="Pfam" id="PF17064">
    <property type="entry name" value="QVR"/>
    <property type="match status" value="1"/>
</dbReference>
<dbReference type="PANTHER" id="PTHR33562">
    <property type="entry name" value="ATILLA, ISOFORM B-RELATED-RELATED"/>
    <property type="match status" value="1"/>
</dbReference>
<keyword evidence="6 9" id="KW-0472">Membrane</keyword>
<evidence type="ECO:0000256" key="6">
    <source>
        <dbReference type="ARBA" id="ARBA00023136"/>
    </source>
</evidence>
<dbReference type="GO" id="GO:0098552">
    <property type="term" value="C:side of membrane"/>
    <property type="evidence" value="ECO:0007669"/>
    <property type="project" value="UniProtKB-KW"/>
</dbReference>
<feature type="signal peptide" evidence="10">
    <location>
        <begin position="1"/>
        <end position="22"/>
    </location>
</feature>
<feature type="chain" id="PRO_5009327650" evidence="10">
    <location>
        <begin position="23"/>
        <end position="146"/>
    </location>
</feature>
<keyword evidence="5 9" id="KW-1133">Transmembrane helix</keyword>
<evidence type="ECO:0000256" key="2">
    <source>
        <dbReference type="ARBA" id="ARBA00022622"/>
    </source>
</evidence>
<dbReference type="Proteomes" id="UP000095300">
    <property type="component" value="Unassembled WGS sequence"/>
</dbReference>
<name>A0A1I8Q2C7_STOCA</name>
<keyword evidence="7" id="KW-0325">Glycoprotein</keyword>
<protein>
    <submittedName>
        <fullName evidence="11">Uncharacterized protein</fullName>
    </submittedName>
</protein>
<comment type="subcellular location">
    <subcellularLocation>
        <location evidence="1">Membrane</location>
        <topology evidence="1">Lipid-anchor</topology>
        <topology evidence="1">GPI-anchor</topology>
    </subcellularLocation>
</comment>
<evidence type="ECO:0000256" key="3">
    <source>
        <dbReference type="ARBA" id="ARBA00022692"/>
    </source>
</evidence>
<evidence type="ECO:0000256" key="4">
    <source>
        <dbReference type="ARBA" id="ARBA00022729"/>
    </source>
</evidence>
<dbReference type="VEuPathDB" id="VectorBase:SCAU013215"/>
<evidence type="ECO:0000256" key="7">
    <source>
        <dbReference type="ARBA" id="ARBA00023180"/>
    </source>
</evidence>
<dbReference type="KEGG" id="scac:106082727"/>
<dbReference type="GO" id="GO:0032222">
    <property type="term" value="P:regulation of synaptic transmission, cholinergic"/>
    <property type="evidence" value="ECO:0007669"/>
    <property type="project" value="InterPro"/>
</dbReference>
<dbReference type="InterPro" id="IPR050975">
    <property type="entry name" value="Sleep_regulator"/>
</dbReference>
<proteinExistence type="predicted"/>
<evidence type="ECO:0000256" key="1">
    <source>
        <dbReference type="ARBA" id="ARBA00004589"/>
    </source>
</evidence>
<dbReference type="GO" id="GO:0030431">
    <property type="term" value="P:sleep"/>
    <property type="evidence" value="ECO:0007669"/>
    <property type="project" value="InterPro"/>
</dbReference>
<evidence type="ECO:0000313" key="11">
    <source>
        <dbReference type="EnsemblMetazoa" id="SCAU013215-PA"/>
    </source>
</evidence>
<dbReference type="EnsemblMetazoa" id="SCAU013215-RA">
    <property type="protein sequence ID" value="SCAU013215-PA"/>
    <property type="gene ID" value="SCAU013215"/>
</dbReference>
<keyword evidence="2" id="KW-0336">GPI-anchor</keyword>
<keyword evidence="4 10" id="KW-0732">Signal</keyword>
<dbReference type="InterPro" id="IPR031424">
    <property type="entry name" value="QVR-like"/>
</dbReference>
<dbReference type="PANTHER" id="PTHR33562:SF2">
    <property type="entry name" value="PROTEIN QUIVER"/>
    <property type="match status" value="1"/>
</dbReference>
<keyword evidence="12" id="KW-1185">Reference proteome</keyword>
<dbReference type="CDD" id="cd23594">
    <property type="entry name" value="TFP_LU_ECD_Atilla"/>
    <property type="match status" value="1"/>
</dbReference>
<evidence type="ECO:0000256" key="8">
    <source>
        <dbReference type="ARBA" id="ARBA00023288"/>
    </source>
</evidence>
<gene>
    <name evidence="11" type="primary">106082727</name>
</gene>
<dbReference type="OrthoDB" id="6420171at2759"/>
<feature type="transmembrane region" description="Helical" evidence="9">
    <location>
        <begin position="128"/>
        <end position="145"/>
    </location>
</feature>
<sequence>MEKHILVLCAIFALCMVNNANAIQCYKCKSTIDGGCTNEALDSATTSVKVVNCDDEPKPNTMEQYMPVTRCNKVVSSDKAGPIVSRDCHFQVVGTKPDVCAVSHNQQVDMCYICSGDKCNSSSSAGRFVALGLTAILAFVSMQFAL</sequence>
<organism evidence="11 12">
    <name type="scientific">Stomoxys calcitrans</name>
    <name type="common">Stable fly</name>
    <name type="synonym">Conops calcitrans</name>
    <dbReference type="NCBI Taxonomy" id="35570"/>
    <lineage>
        <taxon>Eukaryota</taxon>
        <taxon>Metazoa</taxon>
        <taxon>Ecdysozoa</taxon>
        <taxon>Arthropoda</taxon>
        <taxon>Hexapoda</taxon>
        <taxon>Insecta</taxon>
        <taxon>Pterygota</taxon>
        <taxon>Neoptera</taxon>
        <taxon>Endopterygota</taxon>
        <taxon>Diptera</taxon>
        <taxon>Brachycera</taxon>
        <taxon>Muscomorpha</taxon>
        <taxon>Muscoidea</taxon>
        <taxon>Muscidae</taxon>
        <taxon>Stomoxys</taxon>
    </lineage>
</organism>
<evidence type="ECO:0000256" key="10">
    <source>
        <dbReference type="SAM" id="SignalP"/>
    </source>
</evidence>
<keyword evidence="8" id="KW-0449">Lipoprotein</keyword>
<evidence type="ECO:0000313" key="12">
    <source>
        <dbReference type="Proteomes" id="UP000095300"/>
    </source>
</evidence>